<gene>
    <name evidence="1" type="ORF">CA12_00140</name>
</gene>
<protein>
    <submittedName>
        <fullName evidence="1">Uncharacterized protein</fullName>
    </submittedName>
</protein>
<evidence type="ECO:0000313" key="2">
    <source>
        <dbReference type="Proteomes" id="UP000318741"/>
    </source>
</evidence>
<dbReference type="OrthoDB" id="215727at2"/>
<sequence>MARRVFDPADYDIPLSREEFTDRVVEQFHSLYRDSLSIDELLLHPSEAMHFCDLVRRKFAYYGVPDNVILRVMIARRKSGGR</sequence>
<organism evidence="1 2">
    <name type="scientific">Alienimonas californiensis</name>
    <dbReference type="NCBI Taxonomy" id="2527989"/>
    <lineage>
        <taxon>Bacteria</taxon>
        <taxon>Pseudomonadati</taxon>
        <taxon>Planctomycetota</taxon>
        <taxon>Planctomycetia</taxon>
        <taxon>Planctomycetales</taxon>
        <taxon>Planctomycetaceae</taxon>
        <taxon>Alienimonas</taxon>
    </lineage>
</organism>
<proteinExistence type="predicted"/>
<dbReference type="Proteomes" id="UP000318741">
    <property type="component" value="Chromosome"/>
</dbReference>
<keyword evidence="2" id="KW-1185">Reference proteome</keyword>
<evidence type="ECO:0000313" key="1">
    <source>
        <dbReference type="EMBL" id="QDT13946.1"/>
    </source>
</evidence>
<reference evidence="1 2" key="1">
    <citation type="submission" date="2019-02" db="EMBL/GenBank/DDBJ databases">
        <title>Deep-cultivation of Planctomycetes and their phenomic and genomic characterization uncovers novel biology.</title>
        <authorList>
            <person name="Wiegand S."/>
            <person name="Jogler M."/>
            <person name="Boedeker C."/>
            <person name="Pinto D."/>
            <person name="Vollmers J."/>
            <person name="Rivas-Marin E."/>
            <person name="Kohn T."/>
            <person name="Peeters S.H."/>
            <person name="Heuer A."/>
            <person name="Rast P."/>
            <person name="Oberbeckmann S."/>
            <person name="Bunk B."/>
            <person name="Jeske O."/>
            <person name="Meyerdierks A."/>
            <person name="Storesund J.E."/>
            <person name="Kallscheuer N."/>
            <person name="Luecker S."/>
            <person name="Lage O.M."/>
            <person name="Pohl T."/>
            <person name="Merkel B.J."/>
            <person name="Hornburger P."/>
            <person name="Mueller R.-W."/>
            <person name="Bruemmer F."/>
            <person name="Labrenz M."/>
            <person name="Spormann A.M."/>
            <person name="Op den Camp H."/>
            <person name="Overmann J."/>
            <person name="Amann R."/>
            <person name="Jetten M.S.M."/>
            <person name="Mascher T."/>
            <person name="Medema M.H."/>
            <person name="Devos D.P."/>
            <person name="Kaster A.-K."/>
            <person name="Ovreas L."/>
            <person name="Rohde M."/>
            <person name="Galperin M.Y."/>
            <person name="Jogler C."/>
        </authorList>
    </citation>
    <scope>NUCLEOTIDE SEQUENCE [LARGE SCALE GENOMIC DNA]</scope>
    <source>
        <strain evidence="1 2">CA12</strain>
    </source>
</reference>
<dbReference type="KEGG" id="acaf:CA12_00140"/>
<dbReference type="RefSeq" id="WP_145356567.1">
    <property type="nucleotide sequence ID" value="NZ_CP036265.1"/>
</dbReference>
<name>A0A517P3J4_9PLAN</name>
<dbReference type="AlphaFoldDB" id="A0A517P3J4"/>
<accession>A0A517P3J4</accession>
<dbReference type="EMBL" id="CP036265">
    <property type="protein sequence ID" value="QDT13946.1"/>
    <property type="molecule type" value="Genomic_DNA"/>
</dbReference>